<dbReference type="Proteomes" id="UP000694546">
    <property type="component" value="Chromosome 7"/>
</dbReference>
<comment type="similarity">
    <text evidence="3">Belongs to the SOWAH family.</text>
</comment>
<reference evidence="7" key="2">
    <citation type="submission" date="2025-09" db="UniProtKB">
        <authorList>
            <consortium name="Ensembl"/>
        </authorList>
    </citation>
    <scope>IDENTIFICATION</scope>
</reference>
<dbReference type="Gene3D" id="1.25.40.20">
    <property type="entry name" value="Ankyrin repeat-containing domain"/>
    <property type="match status" value="1"/>
</dbReference>
<dbReference type="InterPro" id="IPR002110">
    <property type="entry name" value="Ankyrin_rpt"/>
</dbReference>
<name>A0A8C5FSY8_GADMO</name>
<feature type="repeat" description="ANK" evidence="4">
    <location>
        <begin position="273"/>
        <end position="306"/>
    </location>
</feature>
<feature type="repeat" description="ANK" evidence="4">
    <location>
        <begin position="234"/>
        <end position="270"/>
    </location>
</feature>
<evidence type="ECO:0000313" key="7">
    <source>
        <dbReference type="Ensembl" id="ENSGMOP00000058904.1"/>
    </source>
</evidence>
<gene>
    <name evidence="7" type="primary">SOWAHA</name>
</gene>
<feature type="compositionally biased region" description="Basic and acidic residues" evidence="5">
    <location>
        <begin position="181"/>
        <end position="190"/>
    </location>
</feature>
<dbReference type="InterPro" id="IPR036770">
    <property type="entry name" value="Ankyrin_rpt-contain_sf"/>
</dbReference>
<dbReference type="GeneTree" id="ENSGT00950000183003"/>
<evidence type="ECO:0000256" key="5">
    <source>
        <dbReference type="SAM" id="MobiDB-lite"/>
    </source>
</evidence>
<feature type="domain" description="SOWAHA-C winged helix-turn-helix" evidence="6">
    <location>
        <begin position="2"/>
        <end position="84"/>
    </location>
</feature>
<evidence type="ECO:0000259" key="6">
    <source>
        <dbReference type="Pfam" id="PF25877"/>
    </source>
</evidence>
<dbReference type="Pfam" id="PF12796">
    <property type="entry name" value="Ank_2"/>
    <property type="match status" value="1"/>
</dbReference>
<dbReference type="PROSITE" id="PS50297">
    <property type="entry name" value="ANK_REP_REGION"/>
    <property type="match status" value="1"/>
</dbReference>
<keyword evidence="2 4" id="KW-0040">ANK repeat</keyword>
<dbReference type="Pfam" id="PF25877">
    <property type="entry name" value="WHD_SOWAH"/>
    <property type="match status" value="1"/>
</dbReference>
<dbReference type="Ensembl" id="ENSGMOT00000066728.1">
    <property type="protein sequence ID" value="ENSGMOP00000058904.1"/>
    <property type="gene ID" value="ENSGMOG00000033658.1"/>
</dbReference>
<evidence type="ECO:0000256" key="1">
    <source>
        <dbReference type="ARBA" id="ARBA00022737"/>
    </source>
</evidence>
<dbReference type="OMA" id="PPKPCML"/>
<sequence length="394" mass="45049">MEITREKVVSLLIEGNGKVKNSDLLGWFRSCFDSSDPVAKKHNRDLFKRIVNHLAVVKEIDDVKYVVLKTKYHHLLTENQHGNPVEKSESSESRQDQLFRLEITKILSLRNRSCHNPRKSYGLPLRAPPTYTKSEIHRISDDPIKEENPAPLEALKGPQPRTPQSHRSPLLGRAVKITKPSQEEPVRDPRFPSTVPLEATEHEWLVKSAAGQWGQVYGLMLQDNQLVEKRDFMSGFTALHWAAKWGNSDMLAKMIRVSRERGAEVDVNARTHGGYTPLHIAALHDQEFVLGMLVREFGADARLRDNCGKRAYHYLHRGMTGTVRDLLGEPRATLAPEEQEEPRGQPDREEADLFKGLQTISRLFQPHVSGTHRKKHKHRSEIYSLSEDPREESE</sequence>
<keyword evidence="8" id="KW-1185">Reference proteome</keyword>
<feature type="compositionally biased region" description="Basic residues" evidence="5">
    <location>
        <begin position="370"/>
        <end position="379"/>
    </location>
</feature>
<evidence type="ECO:0000256" key="2">
    <source>
        <dbReference type="ARBA" id="ARBA00023043"/>
    </source>
</evidence>
<proteinExistence type="inferred from homology"/>
<dbReference type="SUPFAM" id="SSF48403">
    <property type="entry name" value="Ankyrin repeat"/>
    <property type="match status" value="1"/>
</dbReference>
<dbReference type="AlphaFoldDB" id="A0A8C5FSY8"/>
<accession>A0A8C5FSY8</accession>
<dbReference type="PANTHER" id="PTHR14491:SF2">
    <property type="entry name" value="ANKYRIN REPEAT DOMAIN-CONTAINING PROTEIN SOWAHA"/>
    <property type="match status" value="1"/>
</dbReference>
<dbReference type="InterPro" id="IPR058889">
    <property type="entry name" value="WHD_SOWAHA-C"/>
</dbReference>
<protein>
    <submittedName>
        <fullName evidence="7">Sosondowah ankyrin repeat domain family member A</fullName>
    </submittedName>
</protein>
<reference evidence="7" key="1">
    <citation type="submission" date="2025-08" db="UniProtKB">
        <authorList>
            <consortium name="Ensembl"/>
        </authorList>
    </citation>
    <scope>IDENTIFICATION</scope>
</reference>
<feature type="compositionally biased region" description="Basic and acidic residues" evidence="5">
    <location>
        <begin position="138"/>
        <end position="148"/>
    </location>
</feature>
<keyword evidence="1" id="KW-0677">Repeat</keyword>
<evidence type="ECO:0000256" key="3">
    <source>
        <dbReference type="ARBA" id="ARBA00038122"/>
    </source>
</evidence>
<feature type="region of interest" description="Disordered" evidence="5">
    <location>
        <begin position="364"/>
        <end position="394"/>
    </location>
</feature>
<organism evidence="7 8">
    <name type="scientific">Gadus morhua</name>
    <name type="common">Atlantic cod</name>
    <dbReference type="NCBI Taxonomy" id="8049"/>
    <lineage>
        <taxon>Eukaryota</taxon>
        <taxon>Metazoa</taxon>
        <taxon>Chordata</taxon>
        <taxon>Craniata</taxon>
        <taxon>Vertebrata</taxon>
        <taxon>Euteleostomi</taxon>
        <taxon>Actinopterygii</taxon>
        <taxon>Neopterygii</taxon>
        <taxon>Teleostei</taxon>
        <taxon>Neoteleostei</taxon>
        <taxon>Acanthomorphata</taxon>
        <taxon>Zeiogadaria</taxon>
        <taxon>Gadariae</taxon>
        <taxon>Gadiformes</taxon>
        <taxon>Gadoidei</taxon>
        <taxon>Gadidae</taxon>
        <taxon>Gadus</taxon>
    </lineage>
</organism>
<dbReference type="PANTHER" id="PTHR14491">
    <property type="entry name" value="SOSONDOWAH, ISOFORM G"/>
    <property type="match status" value="1"/>
</dbReference>
<dbReference type="PROSITE" id="PS50088">
    <property type="entry name" value="ANK_REPEAT"/>
    <property type="match status" value="2"/>
</dbReference>
<feature type="region of interest" description="Disordered" evidence="5">
    <location>
        <begin position="138"/>
        <end position="193"/>
    </location>
</feature>
<dbReference type="SMART" id="SM00248">
    <property type="entry name" value="ANK"/>
    <property type="match status" value="2"/>
</dbReference>
<evidence type="ECO:0000256" key="4">
    <source>
        <dbReference type="PROSITE-ProRule" id="PRU00023"/>
    </source>
</evidence>
<evidence type="ECO:0000313" key="8">
    <source>
        <dbReference type="Proteomes" id="UP000694546"/>
    </source>
</evidence>